<dbReference type="Proteomes" id="UP000500961">
    <property type="component" value="Chromosome"/>
</dbReference>
<name>A0A7D3XWX4_9BACT</name>
<dbReference type="EMBL" id="CP041345">
    <property type="protein sequence ID" value="QKG81028.1"/>
    <property type="molecule type" value="Genomic_DNA"/>
</dbReference>
<dbReference type="InterPro" id="IPR036457">
    <property type="entry name" value="PPM-type-like_dom_sf"/>
</dbReference>
<dbReference type="PANTHER" id="PTHR43156:SF2">
    <property type="entry name" value="STAGE II SPORULATION PROTEIN E"/>
    <property type="match status" value="1"/>
</dbReference>
<dbReference type="AlphaFoldDB" id="A0A7D3XWX4"/>
<accession>A0A7D3XWX4</accession>
<keyword evidence="4" id="KW-1185">Reference proteome</keyword>
<evidence type="ECO:0000256" key="1">
    <source>
        <dbReference type="ARBA" id="ARBA00022801"/>
    </source>
</evidence>
<dbReference type="PANTHER" id="PTHR43156">
    <property type="entry name" value="STAGE II SPORULATION PROTEIN E-RELATED"/>
    <property type="match status" value="1"/>
</dbReference>
<dbReference type="SMART" id="SM00331">
    <property type="entry name" value="PP2C_SIG"/>
    <property type="match status" value="1"/>
</dbReference>
<gene>
    <name evidence="3" type="ORF">FHG85_12390</name>
</gene>
<protein>
    <submittedName>
        <fullName evidence="3">SpoIIE family protein phosphatase</fullName>
    </submittedName>
</protein>
<evidence type="ECO:0000313" key="3">
    <source>
        <dbReference type="EMBL" id="QKG81028.1"/>
    </source>
</evidence>
<organism evidence="3 4">
    <name type="scientific">Tenuifilum thalassicum</name>
    <dbReference type="NCBI Taxonomy" id="2590900"/>
    <lineage>
        <taxon>Bacteria</taxon>
        <taxon>Pseudomonadati</taxon>
        <taxon>Bacteroidota</taxon>
        <taxon>Bacteroidia</taxon>
        <taxon>Bacteroidales</taxon>
        <taxon>Tenuifilaceae</taxon>
        <taxon>Tenuifilum</taxon>
    </lineage>
</organism>
<dbReference type="InterPro" id="IPR001932">
    <property type="entry name" value="PPM-type_phosphatase-like_dom"/>
</dbReference>
<proteinExistence type="predicted"/>
<dbReference type="GO" id="GO:0016791">
    <property type="term" value="F:phosphatase activity"/>
    <property type="evidence" value="ECO:0007669"/>
    <property type="project" value="TreeGrafter"/>
</dbReference>
<keyword evidence="1" id="KW-0378">Hydrolase</keyword>
<dbReference type="Gene3D" id="3.60.40.10">
    <property type="entry name" value="PPM-type phosphatase domain"/>
    <property type="match status" value="1"/>
</dbReference>
<feature type="domain" description="PPM-type phosphatase" evidence="2">
    <location>
        <begin position="193"/>
        <end position="405"/>
    </location>
</feature>
<evidence type="ECO:0000313" key="4">
    <source>
        <dbReference type="Proteomes" id="UP000500961"/>
    </source>
</evidence>
<evidence type="ECO:0000259" key="2">
    <source>
        <dbReference type="SMART" id="SM00331"/>
    </source>
</evidence>
<dbReference type="InterPro" id="IPR052016">
    <property type="entry name" value="Bact_Sigma-Reg"/>
</dbReference>
<dbReference type="RefSeq" id="WP_173076380.1">
    <property type="nucleotide sequence ID" value="NZ_CP041345.1"/>
</dbReference>
<dbReference type="KEGG" id="ttz:FHG85_12390"/>
<dbReference type="SUPFAM" id="SSF81606">
    <property type="entry name" value="PP2C-like"/>
    <property type="match status" value="1"/>
</dbReference>
<sequence length="406" mass="45565">MSITASQNRLQLSTFKLNALLGMAQAISAELKTEELIDRFRRILNDDLGIDRILLYKMEEGKWELLLNSNCPDKVVENINVERDLIPFNEITFVGVSDNPILLELDVIIPVIQNNQPVGYVLIGDTNEYEKGVSATIRHLNFVQTLSIIIFVAIENLRLFHKSLEQEAIRKELELASRMQSMLIPAPTDMPKIPGIKIASYYHPHFEVGGDYYDVIALSPNEIGFCIADVSGKGISAALLMSNFQANLRALFDNHINLKTLIKKLNERVLAAAKGEKFITLFIGRYNTSNRTLEYINAGHNPPFAYLHKSKKIFQLKSGCVGLGMIDDIPVINDGKVVFDEPGTLICYTDGLVETVDGDKVIYSTKIIEEILPSNQSVDKIIEKIAQERTSEKVFDDISLLGFEFL</sequence>
<dbReference type="Pfam" id="PF07228">
    <property type="entry name" value="SpoIIE"/>
    <property type="match status" value="1"/>
</dbReference>
<reference evidence="3 4" key="1">
    <citation type="submission" date="2019-07" db="EMBL/GenBank/DDBJ databases">
        <title>Thalassofilum flectens gen. nov., sp. nov., a novel moderate thermophilic anaerobe from a shallow sea hot spring in Kunashir Island (Russia), representing a new family in the order Bacteroidales, and proposal of Thalassofilacea fam. nov.</title>
        <authorList>
            <person name="Kochetkova T.V."/>
            <person name="Podosokorskaya O.A."/>
            <person name="Novikov A."/>
            <person name="Elcheninov A.G."/>
            <person name="Toshchakov S.V."/>
            <person name="Kublanov I.V."/>
        </authorList>
    </citation>
    <scope>NUCLEOTIDE SEQUENCE [LARGE SCALE GENOMIC DNA]</scope>
    <source>
        <strain evidence="3 4">38-H</strain>
    </source>
</reference>
<dbReference type="SUPFAM" id="SSF55781">
    <property type="entry name" value="GAF domain-like"/>
    <property type="match status" value="1"/>
</dbReference>